<evidence type="ECO:0000256" key="1">
    <source>
        <dbReference type="SAM" id="Coils"/>
    </source>
</evidence>
<dbReference type="EMBL" id="UPTC01000429">
    <property type="protein sequence ID" value="VBB28566.1"/>
    <property type="molecule type" value="Genomic_DNA"/>
</dbReference>
<gene>
    <name evidence="4" type="ORF">NAV_LOCUS3396</name>
</gene>
<feature type="compositionally biased region" description="Polar residues" evidence="2">
    <location>
        <begin position="122"/>
        <end position="144"/>
    </location>
</feature>
<sequence>MILKDLETVDKQLKKEPDEQGVASVVIQPPAEPVETVRSQMSLRQDPSAQLSEQQAISSRLEQVQYIAPSGLTRLHTTNGNLTLNSAALPGMHNVGATGMIGQYSPVATVAAAAAAAAAAASRTSTSTPKNAQELGQTAGSSSGPVPGMLPVNAEVLGLKTMSVSGDNQQQQYVPPNQGTGQGTGSHWQSTVMSGYTSSPSPLSMAGGSRTATESDDSTRKRQVRLLKNRRKKKEYVKCLENRVAVLENQNKALIEELKTLKELYCRKEKSEL</sequence>
<dbReference type="SUPFAM" id="SSF57959">
    <property type="entry name" value="Leucine zipper domain"/>
    <property type="match status" value="1"/>
</dbReference>
<dbReference type="AlphaFoldDB" id="A0A498SA93"/>
<dbReference type="STRING" id="6277.A0A498SA93"/>
<feature type="region of interest" description="Disordered" evidence="2">
    <location>
        <begin position="122"/>
        <end position="151"/>
    </location>
</feature>
<dbReference type="Proteomes" id="UP000276991">
    <property type="component" value="Unassembled WGS sequence"/>
</dbReference>
<dbReference type="PRINTS" id="PR00041">
    <property type="entry name" value="LEUZIPPRCREB"/>
</dbReference>
<evidence type="ECO:0000313" key="5">
    <source>
        <dbReference type="Proteomes" id="UP000276991"/>
    </source>
</evidence>
<name>A0A498SA93_ACAVI</name>
<feature type="region of interest" description="Disordered" evidence="2">
    <location>
        <begin position="166"/>
        <end position="228"/>
    </location>
</feature>
<feature type="coiled-coil region" evidence="1">
    <location>
        <begin position="230"/>
        <end position="264"/>
    </location>
</feature>
<dbReference type="InterPro" id="IPR004827">
    <property type="entry name" value="bZIP"/>
</dbReference>
<dbReference type="PANTHER" id="PTHR45879">
    <property type="entry name" value="CYCLIC AMP RESPONSE ELEMENT-BINDING PROTEIN B"/>
    <property type="match status" value="1"/>
</dbReference>
<evidence type="ECO:0000256" key="2">
    <source>
        <dbReference type="SAM" id="MobiDB-lite"/>
    </source>
</evidence>
<evidence type="ECO:0000313" key="4">
    <source>
        <dbReference type="EMBL" id="VBB28566.1"/>
    </source>
</evidence>
<dbReference type="OrthoDB" id="5970722at2759"/>
<dbReference type="GO" id="GO:0000978">
    <property type="term" value="F:RNA polymerase II cis-regulatory region sequence-specific DNA binding"/>
    <property type="evidence" value="ECO:0007669"/>
    <property type="project" value="TreeGrafter"/>
</dbReference>
<keyword evidence="5" id="KW-1185">Reference proteome</keyword>
<dbReference type="GO" id="GO:0005634">
    <property type="term" value="C:nucleus"/>
    <property type="evidence" value="ECO:0007669"/>
    <property type="project" value="InterPro"/>
</dbReference>
<evidence type="ECO:0000259" key="3">
    <source>
        <dbReference type="Pfam" id="PF00170"/>
    </source>
</evidence>
<keyword evidence="1" id="KW-0175">Coiled coil</keyword>
<proteinExistence type="predicted"/>
<dbReference type="InterPro" id="IPR001630">
    <property type="entry name" value="Leuzip_CREB"/>
</dbReference>
<dbReference type="GO" id="GO:0005667">
    <property type="term" value="C:transcription regulator complex"/>
    <property type="evidence" value="ECO:0007669"/>
    <property type="project" value="TreeGrafter"/>
</dbReference>
<dbReference type="CDD" id="cd14690">
    <property type="entry name" value="bZIP_CREB1"/>
    <property type="match status" value="1"/>
</dbReference>
<dbReference type="Pfam" id="PF00170">
    <property type="entry name" value="bZIP_1"/>
    <property type="match status" value="1"/>
</dbReference>
<feature type="compositionally biased region" description="Polar residues" evidence="2">
    <location>
        <begin position="166"/>
        <end position="202"/>
    </location>
</feature>
<feature type="domain" description="BZIP" evidence="3">
    <location>
        <begin position="228"/>
        <end position="266"/>
    </location>
</feature>
<dbReference type="GO" id="GO:0000981">
    <property type="term" value="F:DNA-binding transcription factor activity, RNA polymerase II-specific"/>
    <property type="evidence" value="ECO:0007669"/>
    <property type="project" value="TreeGrafter"/>
</dbReference>
<protein>
    <recommendedName>
        <fullName evidence="3">BZIP domain-containing protein</fullName>
    </recommendedName>
</protein>
<organism evidence="4 5">
    <name type="scientific">Acanthocheilonema viteae</name>
    <name type="common">Filarial nematode worm</name>
    <name type="synonym">Dipetalonema viteae</name>
    <dbReference type="NCBI Taxonomy" id="6277"/>
    <lineage>
        <taxon>Eukaryota</taxon>
        <taxon>Metazoa</taxon>
        <taxon>Ecdysozoa</taxon>
        <taxon>Nematoda</taxon>
        <taxon>Chromadorea</taxon>
        <taxon>Rhabditida</taxon>
        <taxon>Spirurina</taxon>
        <taxon>Spiruromorpha</taxon>
        <taxon>Filarioidea</taxon>
        <taxon>Onchocercidae</taxon>
        <taxon>Acanthocheilonema</taxon>
    </lineage>
</organism>
<dbReference type="Gene3D" id="1.20.5.170">
    <property type="match status" value="1"/>
</dbReference>
<reference evidence="4 5" key="1">
    <citation type="submission" date="2018-08" db="EMBL/GenBank/DDBJ databases">
        <authorList>
            <person name="Laetsch R D."/>
            <person name="Stevens L."/>
            <person name="Kumar S."/>
            <person name="Blaxter L. M."/>
        </authorList>
    </citation>
    <scope>NUCLEOTIDE SEQUENCE [LARGE SCALE GENOMIC DNA]</scope>
</reference>
<accession>A0A498SA93</accession>
<dbReference type="InterPro" id="IPR046347">
    <property type="entry name" value="bZIP_sf"/>
</dbReference>
<dbReference type="PANTHER" id="PTHR45879:SF3">
    <property type="entry name" value="CYCLIC AMP RESPONSE ELEMENT-BINDING PROTEIN B"/>
    <property type="match status" value="1"/>
</dbReference>